<evidence type="ECO:0000313" key="1">
    <source>
        <dbReference type="EMBL" id="BAY71518.1"/>
    </source>
</evidence>
<accession>A0A1Z4KRC8</accession>
<dbReference type="Proteomes" id="UP000217507">
    <property type="component" value="Chromosome"/>
</dbReference>
<reference evidence="1 2" key="1">
    <citation type="submission" date="2017-06" db="EMBL/GenBank/DDBJ databases">
        <title>Genome sequencing of cyanobaciteial culture collection at National Institute for Environmental Studies (NIES).</title>
        <authorList>
            <person name="Hirose Y."/>
            <person name="Shimura Y."/>
            <person name="Fujisawa T."/>
            <person name="Nakamura Y."/>
            <person name="Kawachi M."/>
        </authorList>
    </citation>
    <scope>NUCLEOTIDE SEQUENCE [LARGE SCALE GENOMIC DNA]</scope>
    <source>
        <strain evidence="1 2">NIES-23</strain>
    </source>
</reference>
<protein>
    <submittedName>
        <fullName evidence="1">Uncharacterized protein</fullName>
    </submittedName>
</protein>
<dbReference type="AlphaFoldDB" id="A0A1Z4KRC8"/>
<evidence type="ECO:0000313" key="2">
    <source>
        <dbReference type="Proteomes" id="UP000217507"/>
    </source>
</evidence>
<dbReference type="EMBL" id="AP018216">
    <property type="protein sequence ID" value="BAY71518.1"/>
    <property type="molecule type" value="Genomic_DNA"/>
</dbReference>
<organism evidence="1 2">
    <name type="scientific">Trichormus variabilis NIES-23</name>
    <dbReference type="NCBI Taxonomy" id="1973479"/>
    <lineage>
        <taxon>Bacteria</taxon>
        <taxon>Bacillati</taxon>
        <taxon>Cyanobacteriota</taxon>
        <taxon>Cyanophyceae</taxon>
        <taxon>Nostocales</taxon>
        <taxon>Nostocaceae</taxon>
        <taxon>Trichormus</taxon>
    </lineage>
</organism>
<proteinExistence type="predicted"/>
<sequence length="108" mass="11980">MRVLLERTGGFAGISKRINIDTSQLSQQKAEELCRLVTAANLFQLPTLQGDGVRPTVSYELNPTPSDRFQYQITLEDNGKTHTIIVGEAALPHSLKMLIEWLNQAASL</sequence>
<gene>
    <name evidence="1" type="ORF">NIES23_43380</name>
</gene>
<dbReference type="Pfam" id="PF20242">
    <property type="entry name" value="Emfourin"/>
    <property type="match status" value="1"/>
</dbReference>
<dbReference type="InterPro" id="IPR049457">
    <property type="entry name" value="Emfourin"/>
</dbReference>
<name>A0A1Z4KRC8_ANAVA</name>